<dbReference type="PROSITE" id="PS01124">
    <property type="entry name" value="HTH_ARAC_FAMILY_2"/>
    <property type="match status" value="1"/>
</dbReference>
<feature type="domain" description="HTH araC/xylS-type" evidence="4">
    <location>
        <begin position="221"/>
        <end position="322"/>
    </location>
</feature>
<reference evidence="5" key="1">
    <citation type="submission" date="2021-01" db="EMBL/GenBank/DDBJ databases">
        <title>Whole genome shotgun sequence of Catellatospora methionotrophica NBRC 14553.</title>
        <authorList>
            <person name="Komaki H."/>
            <person name="Tamura T."/>
        </authorList>
    </citation>
    <scope>NUCLEOTIDE SEQUENCE</scope>
    <source>
        <strain evidence="5">NBRC 14553</strain>
    </source>
</reference>
<dbReference type="InterPro" id="IPR009057">
    <property type="entry name" value="Homeodomain-like_sf"/>
</dbReference>
<dbReference type="GO" id="GO:0043565">
    <property type="term" value="F:sequence-specific DNA binding"/>
    <property type="evidence" value="ECO:0007669"/>
    <property type="project" value="InterPro"/>
</dbReference>
<protein>
    <recommendedName>
        <fullName evidence="4">HTH araC/xylS-type domain-containing protein</fullName>
    </recommendedName>
</protein>
<dbReference type="PANTHER" id="PTHR46796:SF6">
    <property type="entry name" value="ARAC SUBFAMILY"/>
    <property type="match status" value="1"/>
</dbReference>
<dbReference type="Pfam" id="PF14525">
    <property type="entry name" value="AraC_binding_2"/>
    <property type="match status" value="1"/>
</dbReference>
<dbReference type="PANTHER" id="PTHR46796">
    <property type="entry name" value="HTH-TYPE TRANSCRIPTIONAL ACTIVATOR RHAS-RELATED"/>
    <property type="match status" value="1"/>
</dbReference>
<dbReference type="Proteomes" id="UP000660339">
    <property type="component" value="Unassembled WGS sequence"/>
</dbReference>
<dbReference type="SMART" id="SM00342">
    <property type="entry name" value="HTH_ARAC"/>
    <property type="match status" value="1"/>
</dbReference>
<keyword evidence="1" id="KW-0805">Transcription regulation</keyword>
<dbReference type="InterPro" id="IPR050204">
    <property type="entry name" value="AraC_XylS_family_regulators"/>
</dbReference>
<evidence type="ECO:0000256" key="2">
    <source>
        <dbReference type="ARBA" id="ARBA00023125"/>
    </source>
</evidence>
<dbReference type="EMBL" id="BONJ01000012">
    <property type="protein sequence ID" value="GIG14435.1"/>
    <property type="molecule type" value="Genomic_DNA"/>
</dbReference>
<accession>A0A8J3L8Y4</accession>
<organism evidence="5 6">
    <name type="scientific">Catellatospora methionotrophica</name>
    <dbReference type="NCBI Taxonomy" id="121620"/>
    <lineage>
        <taxon>Bacteria</taxon>
        <taxon>Bacillati</taxon>
        <taxon>Actinomycetota</taxon>
        <taxon>Actinomycetes</taxon>
        <taxon>Micromonosporales</taxon>
        <taxon>Micromonosporaceae</taxon>
        <taxon>Catellatospora</taxon>
    </lineage>
</organism>
<dbReference type="GO" id="GO:0003700">
    <property type="term" value="F:DNA-binding transcription factor activity"/>
    <property type="evidence" value="ECO:0007669"/>
    <property type="project" value="InterPro"/>
</dbReference>
<dbReference type="SUPFAM" id="SSF46689">
    <property type="entry name" value="Homeodomain-like"/>
    <property type="match status" value="1"/>
</dbReference>
<name>A0A8J3L8Y4_9ACTN</name>
<gene>
    <name evidence="5" type="ORF">Cme02nite_27670</name>
</gene>
<evidence type="ECO:0000256" key="1">
    <source>
        <dbReference type="ARBA" id="ARBA00023015"/>
    </source>
</evidence>
<dbReference type="InterPro" id="IPR018060">
    <property type="entry name" value="HTH_AraC"/>
</dbReference>
<keyword evidence="3" id="KW-0804">Transcription</keyword>
<evidence type="ECO:0000313" key="6">
    <source>
        <dbReference type="Proteomes" id="UP000660339"/>
    </source>
</evidence>
<keyword evidence="6" id="KW-1185">Reference proteome</keyword>
<evidence type="ECO:0000313" key="5">
    <source>
        <dbReference type="EMBL" id="GIG14435.1"/>
    </source>
</evidence>
<evidence type="ECO:0000259" key="4">
    <source>
        <dbReference type="PROSITE" id="PS01124"/>
    </source>
</evidence>
<evidence type="ECO:0000256" key="3">
    <source>
        <dbReference type="ARBA" id="ARBA00023163"/>
    </source>
</evidence>
<sequence>MYWRYDTRAVDPRHSYDYYCDGVGDELAPFAVHGRRPFVPPPLSAQMSAITFGGLTIDSLTYRAAGLAVEARRGAEQIRTSDPECYQFCLSVHGDLRKEQEDHRVVFRPRDLVLYDLSLPQRSQHSTTPAGMKVIKLSVPKSMVPVSPDRIRQHVGALIPRRMPGKDLLIQLLLELADRDDYGDEPATAAALHEYTVQMIGQLVDSGRQISPTSLRDLRMALFRSIVHRHHGDPELDTERIADEAKVSKRLLQKTCQSAGTTPMTMVKHVRLDACRDSLRNPQTKTMRIQDICIRHGYTSLELFARHFKMHTAATATDFRRQADPR</sequence>
<comment type="caution">
    <text evidence="5">The sequence shown here is derived from an EMBL/GenBank/DDBJ whole genome shotgun (WGS) entry which is preliminary data.</text>
</comment>
<dbReference type="RefSeq" id="WP_166377708.1">
    <property type="nucleotide sequence ID" value="NZ_BAAATT010000007.1"/>
</dbReference>
<dbReference type="Pfam" id="PF12833">
    <property type="entry name" value="HTH_18"/>
    <property type="match status" value="1"/>
</dbReference>
<keyword evidence="2" id="KW-0238">DNA-binding</keyword>
<dbReference type="AlphaFoldDB" id="A0A8J3L8Y4"/>
<proteinExistence type="predicted"/>
<dbReference type="Gene3D" id="1.10.10.60">
    <property type="entry name" value="Homeodomain-like"/>
    <property type="match status" value="1"/>
</dbReference>
<dbReference type="InterPro" id="IPR035418">
    <property type="entry name" value="AraC-bd_2"/>
</dbReference>